<dbReference type="Proteomes" id="UP000019241">
    <property type="component" value="Unassembled WGS sequence"/>
</dbReference>
<evidence type="ECO:0000313" key="3">
    <source>
        <dbReference type="Proteomes" id="UP000019241"/>
    </source>
</evidence>
<dbReference type="InterPro" id="IPR052942">
    <property type="entry name" value="LPS_cholinephosphotransferase"/>
</dbReference>
<dbReference type="AlphaFoldDB" id="W7DWC7"/>
<dbReference type="EMBL" id="AODM01000009">
    <property type="protein sequence ID" value="EUJ63944.1"/>
    <property type="molecule type" value="Genomic_DNA"/>
</dbReference>
<dbReference type="PANTHER" id="PTHR43404:SF2">
    <property type="entry name" value="LIPOPOLYSACCHARIDE CHOLINEPHOSPHOTRANSFERASE LICD"/>
    <property type="match status" value="1"/>
</dbReference>
<evidence type="ECO:0000313" key="2">
    <source>
        <dbReference type="EMBL" id="EUJ63944.1"/>
    </source>
</evidence>
<accession>W7DWC7</accession>
<organism evidence="2 3">
    <name type="scientific">Listeria fleischmannii FSL S10-1203</name>
    <dbReference type="NCBI Taxonomy" id="1265822"/>
    <lineage>
        <taxon>Bacteria</taxon>
        <taxon>Bacillati</taxon>
        <taxon>Bacillota</taxon>
        <taxon>Bacilli</taxon>
        <taxon>Bacillales</taxon>
        <taxon>Listeriaceae</taxon>
        <taxon>Listeria</taxon>
    </lineage>
</organism>
<dbReference type="InterPro" id="IPR007074">
    <property type="entry name" value="LicD/FKTN/FKRP_NTP_transf"/>
</dbReference>
<feature type="domain" description="LicD/FKTN/FKRP nucleotidyltransferase" evidence="1">
    <location>
        <begin position="19"/>
        <end position="99"/>
    </location>
</feature>
<dbReference type="PANTHER" id="PTHR43404">
    <property type="entry name" value="LIPOPOLYSACCHARIDE CHOLINEPHOSPHOTRANSFERASE LICD"/>
    <property type="match status" value="1"/>
</dbReference>
<dbReference type="GO" id="GO:0009100">
    <property type="term" value="P:glycoprotein metabolic process"/>
    <property type="evidence" value="ECO:0007669"/>
    <property type="project" value="UniProtKB-ARBA"/>
</dbReference>
<protein>
    <submittedName>
        <fullName evidence="2">LicD family protein</fullName>
    </submittedName>
</protein>
<dbReference type="RefSeq" id="WP_052006686.1">
    <property type="nucleotide sequence ID" value="NZ_AODM01000009.1"/>
</dbReference>
<reference evidence="2 3" key="1">
    <citation type="submission" date="2012-12" db="EMBL/GenBank/DDBJ databases">
        <title>Novel taxa of Listeriaceae from agricultural environments in the United States.</title>
        <authorList>
            <person name="den Bakker H.C."/>
            <person name="Allred A."/>
            <person name="Warchocki S."/>
            <person name="Wright E.M."/>
            <person name="Burrell A."/>
            <person name="Nightingale K.K."/>
            <person name="Kephart D."/>
            <person name="Wiedmann M."/>
        </authorList>
    </citation>
    <scope>NUCLEOTIDE SEQUENCE [LARGE SCALE GENOMIC DNA]</scope>
    <source>
        <strain evidence="2 3">FSL S10-1203</strain>
    </source>
</reference>
<dbReference type="PATRIC" id="fig|1265822.4.peg.559"/>
<sequence>MEEIRKIQLEILNEIKRITKKYQISYFLDGGTLMGALTYGGFGPYDDDIDVGMIRKDYESFFEICKKELNPSFYIDEARLNSDYHLVFMKVKKKRDRISREKWSEF</sequence>
<proteinExistence type="predicted"/>
<name>W7DWC7_9LIST</name>
<dbReference type="Pfam" id="PF04991">
    <property type="entry name" value="LicD"/>
    <property type="match status" value="1"/>
</dbReference>
<evidence type="ECO:0000259" key="1">
    <source>
        <dbReference type="Pfam" id="PF04991"/>
    </source>
</evidence>
<gene>
    <name evidence="2" type="ORF">MCOL2_02731</name>
</gene>
<comment type="caution">
    <text evidence="2">The sequence shown here is derived from an EMBL/GenBank/DDBJ whole genome shotgun (WGS) entry which is preliminary data.</text>
</comment>